<dbReference type="HOGENOM" id="CLU_2720303_0_0_5"/>
<protein>
    <submittedName>
        <fullName evidence="2">Uncharacterized protein</fullName>
    </submittedName>
</protein>
<name>W0AH53_9SPHN</name>
<reference evidence="2 3" key="1">
    <citation type="submission" date="2013-07" db="EMBL/GenBank/DDBJ databases">
        <title>Completed genome of Sphingomonas sanxanigenens NX02.</title>
        <authorList>
            <person name="Ma T."/>
            <person name="Huang H."/>
            <person name="Wu M."/>
            <person name="Li X."/>
            <person name="Li G."/>
        </authorList>
    </citation>
    <scope>NUCLEOTIDE SEQUENCE [LARGE SCALE GENOMIC DNA]</scope>
    <source>
        <strain evidence="2 3">NX02</strain>
    </source>
</reference>
<dbReference type="EMBL" id="CP006644">
    <property type="protein sequence ID" value="AHE57234.1"/>
    <property type="molecule type" value="Genomic_DNA"/>
</dbReference>
<dbReference type="AlphaFoldDB" id="W0AH53"/>
<organism evidence="2 3">
    <name type="scientific">Sphingomonas sanxanigenens DSM 19645 = NX02</name>
    <dbReference type="NCBI Taxonomy" id="1123269"/>
    <lineage>
        <taxon>Bacteria</taxon>
        <taxon>Pseudomonadati</taxon>
        <taxon>Pseudomonadota</taxon>
        <taxon>Alphaproteobacteria</taxon>
        <taxon>Sphingomonadales</taxon>
        <taxon>Sphingomonadaceae</taxon>
        <taxon>Sphingomonas</taxon>
    </lineage>
</organism>
<accession>W0AH53</accession>
<proteinExistence type="predicted"/>
<sequence length="72" mass="7558">MIRDETMKRWMPAPIAAILLLGGCGSSEETPPGAVSADEARMLNEAEAMLAEMNRADDDDANGTAPEVNAAP</sequence>
<evidence type="ECO:0000313" key="2">
    <source>
        <dbReference type="EMBL" id="AHE57234.1"/>
    </source>
</evidence>
<keyword evidence="3" id="KW-1185">Reference proteome</keyword>
<evidence type="ECO:0000313" key="3">
    <source>
        <dbReference type="Proteomes" id="UP000018851"/>
    </source>
</evidence>
<feature type="region of interest" description="Disordered" evidence="1">
    <location>
        <begin position="53"/>
        <end position="72"/>
    </location>
</feature>
<gene>
    <name evidence="2" type="ORF">NX02_28260</name>
</gene>
<evidence type="ECO:0000256" key="1">
    <source>
        <dbReference type="SAM" id="MobiDB-lite"/>
    </source>
</evidence>
<dbReference type="Proteomes" id="UP000018851">
    <property type="component" value="Chromosome"/>
</dbReference>
<dbReference type="PATRIC" id="fig|1123269.5.peg.5547"/>
<dbReference type="KEGG" id="ssan:NX02_28260"/>
<dbReference type="PROSITE" id="PS51257">
    <property type="entry name" value="PROKAR_LIPOPROTEIN"/>
    <property type="match status" value="1"/>
</dbReference>